<keyword evidence="6" id="KW-1185">Reference proteome</keyword>
<feature type="domain" description="HTH tetR-type" evidence="4">
    <location>
        <begin position="16"/>
        <end position="76"/>
    </location>
</feature>
<accession>A0A076MUY0</accession>
<dbReference type="InterPro" id="IPR023772">
    <property type="entry name" value="DNA-bd_HTH_TetR-type_CS"/>
</dbReference>
<dbReference type="InterPro" id="IPR009057">
    <property type="entry name" value="Homeodomain-like_sf"/>
</dbReference>
<keyword evidence="1 2" id="KW-0238">DNA-binding</keyword>
<dbReference type="Gene3D" id="1.10.10.60">
    <property type="entry name" value="Homeodomain-like"/>
    <property type="match status" value="2"/>
</dbReference>
<dbReference type="RefSeq" id="WP_017983498.1">
    <property type="nucleotide sequence ID" value="NZ_AQUL01000001.1"/>
</dbReference>
<organism evidence="5 6">
    <name type="scientific">Amycolatopsis methanolica 239</name>
    <dbReference type="NCBI Taxonomy" id="1068978"/>
    <lineage>
        <taxon>Bacteria</taxon>
        <taxon>Bacillati</taxon>
        <taxon>Actinomycetota</taxon>
        <taxon>Actinomycetes</taxon>
        <taxon>Pseudonocardiales</taxon>
        <taxon>Pseudonocardiaceae</taxon>
        <taxon>Amycolatopsis</taxon>
        <taxon>Amycolatopsis methanolica group</taxon>
    </lineage>
</organism>
<dbReference type="STRING" id="1068978.AMETH_4581"/>
<reference evidence="5 6" key="1">
    <citation type="submission" date="2014-07" db="EMBL/GenBank/DDBJ databases">
        <title>Whole Genome Sequence of the Amycolatopsis methanolica 239.</title>
        <authorList>
            <person name="Tang B."/>
        </authorList>
    </citation>
    <scope>NUCLEOTIDE SEQUENCE [LARGE SCALE GENOMIC DNA]</scope>
    <source>
        <strain evidence="5 6">239</strain>
    </source>
</reference>
<protein>
    <submittedName>
        <fullName evidence="5">TetR-family transcriptional regulator</fullName>
    </submittedName>
</protein>
<dbReference type="Pfam" id="PF00440">
    <property type="entry name" value="TetR_N"/>
    <property type="match status" value="2"/>
</dbReference>
<dbReference type="AlphaFoldDB" id="A0A076MUY0"/>
<feature type="region of interest" description="Disordered" evidence="3">
    <location>
        <begin position="192"/>
        <end position="212"/>
    </location>
</feature>
<feature type="DNA-binding region" description="H-T-H motif" evidence="2">
    <location>
        <begin position="39"/>
        <end position="58"/>
    </location>
</feature>
<feature type="compositionally biased region" description="Low complexity" evidence="3">
    <location>
        <begin position="195"/>
        <end position="208"/>
    </location>
</feature>
<feature type="DNA-binding region" description="H-T-H motif" evidence="2">
    <location>
        <begin position="234"/>
        <end position="253"/>
    </location>
</feature>
<dbReference type="HOGENOM" id="CLU_055812_0_0_11"/>
<dbReference type="InterPro" id="IPR001647">
    <property type="entry name" value="HTH_TetR"/>
</dbReference>
<dbReference type="Gene3D" id="1.10.357.10">
    <property type="entry name" value="Tetracycline Repressor, domain 2"/>
    <property type="match status" value="2"/>
</dbReference>
<evidence type="ECO:0000313" key="6">
    <source>
        <dbReference type="Proteomes" id="UP000062973"/>
    </source>
</evidence>
<proteinExistence type="predicted"/>
<dbReference type="SUPFAM" id="SSF46689">
    <property type="entry name" value="Homeodomain-like"/>
    <property type="match status" value="2"/>
</dbReference>
<dbReference type="InterPro" id="IPR050109">
    <property type="entry name" value="HTH-type_TetR-like_transc_reg"/>
</dbReference>
<gene>
    <name evidence="5" type="ORF">AMETH_4581</name>
</gene>
<dbReference type="PROSITE" id="PS01081">
    <property type="entry name" value="HTH_TETR_1"/>
    <property type="match status" value="2"/>
</dbReference>
<dbReference type="GO" id="GO:0003700">
    <property type="term" value="F:DNA-binding transcription factor activity"/>
    <property type="evidence" value="ECO:0007669"/>
    <property type="project" value="TreeGrafter"/>
</dbReference>
<dbReference type="PANTHER" id="PTHR30055:SF181">
    <property type="entry name" value="BLR6905 PROTEIN"/>
    <property type="match status" value="1"/>
</dbReference>
<evidence type="ECO:0000256" key="1">
    <source>
        <dbReference type="ARBA" id="ARBA00023125"/>
    </source>
</evidence>
<evidence type="ECO:0000313" key="5">
    <source>
        <dbReference type="EMBL" id="AIJ24673.1"/>
    </source>
</evidence>
<name>A0A076MUY0_AMYME</name>
<dbReference type="OrthoDB" id="4456617at2"/>
<evidence type="ECO:0000256" key="3">
    <source>
        <dbReference type="SAM" id="MobiDB-lite"/>
    </source>
</evidence>
<dbReference type="PRINTS" id="PR00455">
    <property type="entry name" value="HTHTETR"/>
</dbReference>
<dbReference type="PATRIC" id="fig|1068978.7.peg.4916"/>
<dbReference type="PANTHER" id="PTHR30055">
    <property type="entry name" value="HTH-TYPE TRANSCRIPTIONAL REGULATOR RUTR"/>
    <property type="match status" value="1"/>
</dbReference>
<dbReference type="PROSITE" id="PS50977">
    <property type="entry name" value="HTH_TETR_2"/>
    <property type="match status" value="2"/>
</dbReference>
<evidence type="ECO:0000259" key="4">
    <source>
        <dbReference type="PROSITE" id="PS50977"/>
    </source>
</evidence>
<dbReference type="Proteomes" id="UP000062973">
    <property type="component" value="Chromosome"/>
</dbReference>
<sequence length="387" mass="42279">MAADNATSAPVRRTAAQRRAQLAELAARRFQELGYHHVSLADVAADAGITAPALYRHFRNKQGLLAGAIGIVLDAAEDTLARTQGEPLEAVVAAVAELTAERRYLWALLQREVRFLEPEARAGVQERFTRVVDEFARRLVERRPELARDDARVLVTAATSALASPSVPRSAPRSLVVGTLSAAATAILHADLPREQPGPVAEPAPAAREPADRRTELLDTAIDLFFERGFTGVSLDDIGAAIGIAGPSIYHHFPTKTDILLAAFTRATDRLAEEHSPRGERSLAELVGTYTDFCLQNRKLVGIYVWETMNLPPDAQRRITAALRARVSEWSAALRPQRPEEDERAARIRVHAALTVIDDLVRLGRLHERPLIAAEARHLAMTTLTGG</sequence>
<dbReference type="eggNOG" id="COG1309">
    <property type="taxonomic scope" value="Bacteria"/>
</dbReference>
<feature type="domain" description="HTH tetR-type" evidence="4">
    <location>
        <begin position="211"/>
        <end position="271"/>
    </location>
</feature>
<dbReference type="GO" id="GO:0000976">
    <property type="term" value="F:transcription cis-regulatory region binding"/>
    <property type="evidence" value="ECO:0007669"/>
    <property type="project" value="TreeGrafter"/>
</dbReference>
<dbReference type="KEGG" id="amq:AMETH_4581"/>
<dbReference type="EMBL" id="CP009110">
    <property type="protein sequence ID" value="AIJ24673.1"/>
    <property type="molecule type" value="Genomic_DNA"/>
</dbReference>
<evidence type="ECO:0000256" key="2">
    <source>
        <dbReference type="PROSITE-ProRule" id="PRU00335"/>
    </source>
</evidence>